<dbReference type="InterPro" id="IPR027268">
    <property type="entry name" value="Peptidase_M4/M1_CTD_sf"/>
</dbReference>
<keyword evidence="6" id="KW-0031">Aminopeptidase</keyword>
<evidence type="ECO:0000256" key="8">
    <source>
        <dbReference type="ARBA" id="ARBA00022723"/>
    </source>
</evidence>
<proteinExistence type="inferred from homology"/>
<sequence>MDRLLGLLATLCLGTMAVAQSALPRLGQYDVLHYDFAISLFDGTDQIKGKAGLKMAVLQEADTLTLDLYAIDQTGKGMGVKKVTTGTGDLFFRQSARRLHIWGSEAFQPGSTDLSIEYEGVPADGLIIGENKYGNRTFFGDNWPNRAHHWLPCNDHPSDKATVSFRVQAPDGYQVVGTGALKEERSLGDGRRETHWEAKVPIPTKVAVIGAAAFAIAHQGEAAGVPVSAWVFPENRKEGYADYAPAAACLSFFSNRIGPFPYEKLANVQSKTRYGGMENASNIFYFENSVTGLQDHVDLIAHEVAHQWFGNSVSEGNWHHIWLSEGFATYGANLFLEEANGRAHLEERLISDRQRVIAFANRYSAPVIDTTITDWNKLLNPNAYQKGGWVLHMLRRKVGEQEFWKGLQAYYATYRDGNALTIDFQRVMEEACGCSLSSFFQQWLYLPGVPELKVEWAYRSNGEVVLKVAQQQKEGRYEFPLDVELRSADGQSYRFTAEVSGEDREYLLKPGFLPERMALDPDTWLLFKAQIVGP</sequence>
<evidence type="ECO:0000256" key="5">
    <source>
        <dbReference type="ARBA" id="ARBA00015611"/>
    </source>
</evidence>
<comment type="caution">
    <text evidence="15">The sequence shown here is derived from an EMBL/GenBank/DDBJ whole genome shotgun (WGS) entry which is preliminary data.</text>
</comment>
<dbReference type="GO" id="GO:0008270">
    <property type="term" value="F:zinc ion binding"/>
    <property type="evidence" value="ECO:0007669"/>
    <property type="project" value="InterPro"/>
</dbReference>
<dbReference type="AlphaFoldDB" id="A0A5C6RH32"/>
<keyword evidence="7" id="KW-0645">Protease</keyword>
<dbReference type="InterPro" id="IPR014782">
    <property type="entry name" value="Peptidase_M1_dom"/>
</dbReference>
<keyword evidence="11" id="KW-0482">Metalloprotease</keyword>
<feature type="domain" description="Aminopeptidase N-like N-terminal" evidence="14">
    <location>
        <begin position="33"/>
        <end position="204"/>
    </location>
</feature>
<protein>
    <recommendedName>
        <fullName evidence="5">Aminopeptidase N</fullName>
        <ecNumber evidence="4">3.4.11.2</ecNumber>
    </recommendedName>
</protein>
<feature type="domain" description="Peptidase M1 membrane alanine aminopeptidase" evidence="13">
    <location>
        <begin position="247"/>
        <end position="443"/>
    </location>
</feature>
<dbReference type="Pfam" id="PF17900">
    <property type="entry name" value="Peptidase_M1_N"/>
    <property type="match status" value="1"/>
</dbReference>
<keyword evidence="12" id="KW-0732">Signal</keyword>
<evidence type="ECO:0000256" key="7">
    <source>
        <dbReference type="ARBA" id="ARBA00022670"/>
    </source>
</evidence>
<feature type="chain" id="PRO_5022850771" description="Aminopeptidase N" evidence="12">
    <location>
        <begin position="22"/>
        <end position="534"/>
    </location>
</feature>
<dbReference type="GO" id="GO:0005615">
    <property type="term" value="C:extracellular space"/>
    <property type="evidence" value="ECO:0007669"/>
    <property type="project" value="TreeGrafter"/>
</dbReference>
<dbReference type="GO" id="GO:0070006">
    <property type="term" value="F:metalloaminopeptidase activity"/>
    <property type="evidence" value="ECO:0007669"/>
    <property type="project" value="TreeGrafter"/>
</dbReference>
<dbReference type="GO" id="GO:0042277">
    <property type="term" value="F:peptide binding"/>
    <property type="evidence" value="ECO:0007669"/>
    <property type="project" value="TreeGrafter"/>
</dbReference>
<dbReference type="OrthoDB" id="100605at2"/>
<keyword evidence="9" id="KW-0378">Hydrolase</keyword>
<evidence type="ECO:0000256" key="11">
    <source>
        <dbReference type="ARBA" id="ARBA00023049"/>
    </source>
</evidence>
<dbReference type="InterPro" id="IPR042097">
    <property type="entry name" value="Aminopeptidase_N-like_N_sf"/>
</dbReference>
<evidence type="ECO:0000256" key="6">
    <source>
        <dbReference type="ARBA" id="ARBA00022438"/>
    </source>
</evidence>
<dbReference type="SUPFAM" id="SSF63737">
    <property type="entry name" value="Leukotriene A4 hydrolase N-terminal domain"/>
    <property type="match status" value="1"/>
</dbReference>
<accession>A0A5C6RH32</accession>
<comment type="cofactor">
    <cofactor evidence="2">
        <name>Zn(2+)</name>
        <dbReference type="ChEBI" id="CHEBI:29105"/>
    </cofactor>
</comment>
<dbReference type="GO" id="GO:0006508">
    <property type="term" value="P:proteolysis"/>
    <property type="evidence" value="ECO:0007669"/>
    <property type="project" value="UniProtKB-KW"/>
</dbReference>
<dbReference type="EC" id="3.4.11.2" evidence="4"/>
<dbReference type="InterPro" id="IPR050344">
    <property type="entry name" value="Peptidase_M1_aminopeptidases"/>
</dbReference>
<dbReference type="InterPro" id="IPR001930">
    <property type="entry name" value="Peptidase_M1"/>
</dbReference>
<dbReference type="InterPro" id="IPR045357">
    <property type="entry name" value="Aminopeptidase_N-like_N"/>
</dbReference>
<organism evidence="15 16">
    <name type="scientific">Phaeodactylibacter luteus</name>
    <dbReference type="NCBI Taxonomy" id="1564516"/>
    <lineage>
        <taxon>Bacteria</taxon>
        <taxon>Pseudomonadati</taxon>
        <taxon>Bacteroidota</taxon>
        <taxon>Saprospiria</taxon>
        <taxon>Saprospirales</taxon>
        <taxon>Haliscomenobacteraceae</taxon>
        <taxon>Phaeodactylibacter</taxon>
    </lineage>
</organism>
<dbReference type="Proteomes" id="UP000321580">
    <property type="component" value="Unassembled WGS sequence"/>
</dbReference>
<dbReference type="PANTHER" id="PTHR11533">
    <property type="entry name" value="PROTEASE M1 ZINC METALLOPROTEASE"/>
    <property type="match status" value="1"/>
</dbReference>
<dbReference type="Gene3D" id="1.10.390.10">
    <property type="entry name" value="Neutral Protease Domain 2"/>
    <property type="match status" value="1"/>
</dbReference>
<dbReference type="RefSeq" id="WP_147169283.1">
    <property type="nucleotide sequence ID" value="NZ_VOOR01000063.1"/>
</dbReference>
<feature type="signal peptide" evidence="12">
    <location>
        <begin position="1"/>
        <end position="21"/>
    </location>
</feature>
<comment type="similarity">
    <text evidence="3">Belongs to the peptidase M1 family.</text>
</comment>
<dbReference type="Pfam" id="PF01433">
    <property type="entry name" value="Peptidase_M1"/>
    <property type="match status" value="1"/>
</dbReference>
<evidence type="ECO:0000256" key="2">
    <source>
        <dbReference type="ARBA" id="ARBA00001947"/>
    </source>
</evidence>
<dbReference type="GO" id="GO:0005737">
    <property type="term" value="C:cytoplasm"/>
    <property type="evidence" value="ECO:0007669"/>
    <property type="project" value="TreeGrafter"/>
</dbReference>
<dbReference type="PANTHER" id="PTHR11533:SF174">
    <property type="entry name" value="PUROMYCIN-SENSITIVE AMINOPEPTIDASE-RELATED"/>
    <property type="match status" value="1"/>
</dbReference>
<evidence type="ECO:0000259" key="14">
    <source>
        <dbReference type="Pfam" id="PF17900"/>
    </source>
</evidence>
<dbReference type="Gene3D" id="2.60.40.1730">
    <property type="entry name" value="tricorn interacting facor f3 domain"/>
    <property type="match status" value="1"/>
</dbReference>
<evidence type="ECO:0000259" key="13">
    <source>
        <dbReference type="Pfam" id="PF01433"/>
    </source>
</evidence>
<evidence type="ECO:0000256" key="9">
    <source>
        <dbReference type="ARBA" id="ARBA00022801"/>
    </source>
</evidence>
<dbReference type="EMBL" id="VOOR01000063">
    <property type="protein sequence ID" value="TXB61374.1"/>
    <property type="molecule type" value="Genomic_DNA"/>
</dbReference>
<dbReference type="GO" id="GO:0016285">
    <property type="term" value="F:alanyl aminopeptidase activity"/>
    <property type="evidence" value="ECO:0007669"/>
    <property type="project" value="UniProtKB-EC"/>
</dbReference>
<dbReference type="GO" id="GO:0016020">
    <property type="term" value="C:membrane"/>
    <property type="evidence" value="ECO:0007669"/>
    <property type="project" value="TreeGrafter"/>
</dbReference>
<evidence type="ECO:0000256" key="12">
    <source>
        <dbReference type="SAM" id="SignalP"/>
    </source>
</evidence>
<dbReference type="CDD" id="cd09603">
    <property type="entry name" value="M1_APN_like"/>
    <property type="match status" value="1"/>
</dbReference>
<evidence type="ECO:0000313" key="16">
    <source>
        <dbReference type="Proteomes" id="UP000321580"/>
    </source>
</evidence>
<evidence type="ECO:0000313" key="15">
    <source>
        <dbReference type="EMBL" id="TXB61374.1"/>
    </source>
</evidence>
<reference evidence="15 16" key="1">
    <citation type="submission" date="2019-08" db="EMBL/GenBank/DDBJ databases">
        <title>Genome of Phaeodactylibacter luteus.</title>
        <authorList>
            <person name="Bowman J.P."/>
        </authorList>
    </citation>
    <scope>NUCLEOTIDE SEQUENCE [LARGE SCALE GENOMIC DNA]</scope>
    <source>
        <strain evidence="15 16">KCTC 42180</strain>
    </source>
</reference>
<evidence type="ECO:0000256" key="4">
    <source>
        <dbReference type="ARBA" id="ARBA00012564"/>
    </source>
</evidence>
<keyword evidence="16" id="KW-1185">Reference proteome</keyword>
<dbReference type="GO" id="GO:0043171">
    <property type="term" value="P:peptide catabolic process"/>
    <property type="evidence" value="ECO:0007669"/>
    <property type="project" value="TreeGrafter"/>
</dbReference>
<dbReference type="PRINTS" id="PR00756">
    <property type="entry name" value="ALADIPTASE"/>
</dbReference>
<gene>
    <name evidence="15" type="ORF">FRY97_19535</name>
</gene>
<dbReference type="SUPFAM" id="SSF55486">
    <property type="entry name" value="Metalloproteases ('zincins'), catalytic domain"/>
    <property type="match status" value="1"/>
</dbReference>
<evidence type="ECO:0000256" key="10">
    <source>
        <dbReference type="ARBA" id="ARBA00022833"/>
    </source>
</evidence>
<name>A0A5C6RH32_9BACT</name>
<keyword evidence="8" id="KW-0479">Metal-binding</keyword>
<evidence type="ECO:0000256" key="3">
    <source>
        <dbReference type="ARBA" id="ARBA00010136"/>
    </source>
</evidence>
<keyword evidence="10" id="KW-0862">Zinc</keyword>
<evidence type="ECO:0000256" key="1">
    <source>
        <dbReference type="ARBA" id="ARBA00000098"/>
    </source>
</evidence>
<comment type="catalytic activity">
    <reaction evidence="1">
        <text>Release of an N-terminal amino acid, Xaa-|-Yaa- from a peptide, amide or arylamide. Xaa is preferably Ala, but may be most amino acids including Pro (slow action). When a terminal hydrophobic residue is followed by a prolyl residue, the two may be released as an intact Xaa-Pro dipeptide.</text>
        <dbReference type="EC" id="3.4.11.2"/>
    </reaction>
</comment>